<dbReference type="RefSeq" id="XP_018712663.1">
    <property type="nucleotide sequence ID" value="XM_018854540.1"/>
</dbReference>
<comment type="caution">
    <text evidence="2">The sequence shown here is derived from an EMBL/GenBank/DDBJ whole genome shotgun (WGS) entry which is preliminary data.</text>
</comment>
<gene>
    <name evidence="2" type="ORF">METBIDRAFT_147876</name>
</gene>
<evidence type="ECO:0000313" key="2">
    <source>
        <dbReference type="EMBL" id="OBA22167.1"/>
    </source>
</evidence>
<proteinExistence type="predicted"/>
<evidence type="ECO:0000256" key="1">
    <source>
        <dbReference type="SAM" id="MobiDB-lite"/>
    </source>
</evidence>
<accession>A0A1A0HE38</accession>
<evidence type="ECO:0000313" key="3">
    <source>
        <dbReference type="Proteomes" id="UP000092555"/>
    </source>
</evidence>
<protein>
    <submittedName>
        <fullName evidence="2">Uncharacterized protein</fullName>
    </submittedName>
</protein>
<dbReference type="AlphaFoldDB" id="A0A1A0HE38"/>
<sequence length="126" mass="13468">MSFGRRGTMKPRSSFSKASVGWMLSRSMLSRSAGSAAPRSQGPQSDGSSSLYADTRGIVAQNKPRVNLSPKSKNHSYVRYRPATHAKDPGAGCHSAARPHALADEDWACTCARAVRKNALFGGLFA</sequence>
<feature type="compositionally biased region" description="Polar residues" evidence="1">
    <location>
        <begin position="41"/>
        <end position="52"/>
    </location>
</feature>
<dbReference type="GeneID" id="30027516"/>
<reference evidence="2 3" key="1">
    <citation type="submission" date="2016-05" db="EMBL/GenBank/DDBJ databases">
        <title>Comparative genomics of biotechnologically important yeasts.</title>
        <authorList>
            <consortium name="DOE Joint Genome Institute"/>
            <person name="Riley R."/>
            <person name="Haridas S."/>
            <person name="Wolfe K.H."/>
            <person name="Lopes M.R."/>
            <person name="Hittinger C.T."/>
            <person name="Goker M."/>
            <person name="Salamov A."/>
            <person name="Wisecaver J."/>
            <person name="Long T.M."/>
            <person name="Aerts A.L."/>
            <person name="Barry K."/>
            <person name="Choi C."/>
            <person name="Clum A."/>
            <person name="Coughlan A.Y."/>
            <person name="Deshpande S."/>
            <person name="Douglass A.P."/>
            <person name="Hanson S.J."/>
            <person name="Klenk H.-P."/>
            <person name="LaButti K."/>
            <person name="Lapidus A."/>
            <person name="Lindquist E."/>
            <person name="Lipzen A."/>
            <person name="Meier-kolthoff J.P."/>
            <person name="Ohm R.A."/>
            <person name="Otillar R.P."/>
            <person name="Pangilinan J."/>
            <person name="Peng Y."/>
            <person name="Rokas A."/>
            <person name="Rosa C.A."/>
            <person name="Scheuner C."/>
            <person name="Sibirny A.A."/>
            <person name="Slot J.C."/>
            <person name="Stielow J.B."/>
            <person name="Sun H."/>
            <person name="Kurtzman C.P."/>
            <person name="Blackwell M."/>
            <person name="Grigoriev I.V."/>
            <person name="Jeffries T.W."/>
        </authorList>
    </citation>
    <scope>NUCLEOTIDE SEQUENCE [LARGE SCALE GENOMIC DNA]</scope>
    <source>
        <strain evidence="2 3">NRRL YB-4993</strain>
    </source>
</reference>
<keyword evidence="3" id="KW-1185">Reference proteome</keyword>
<organism evidence="2 3">
    <name type="scientific">Metschnikowia bicuspidata var. bicuspidata NRRL YB-4993</name>
    <dbReference type="NCBI Taxonomy" id="869754"/>
    <lineage>
        <taxon>Eukaryota</taxon>
        <taxon>Fungi</taxon>
        <taxon>Dikarya</taxon>
        <taxon>Ascomycota</taxon>
        <taxon>Saccharomycotina</taxon>
        <taxon>Pichiomycetes</taxon>
        <taxon>Metschnikowiaceae</taxon>
        <taxon>Metschnikowia</taxon>
    </lineage>
</organism>
<dbReference type="EMBL" id="LXTC01000002">
    <property type="protein sequence ID" value="OBA22167.1"/>
    <property type="molecule type" value="Genomic_DNA"/>
</dbReference>
<name>A0A1A0HE38_9ASCO</name>
<dbReference type="Proteomes" id="UP000092555">
    <property type="component" value="Unassembled WGS sequence"/>
</dbReference>
<feature type="region of interest" description="Disordered" evidence="1">
    <location>
        <begin position="31"/>
        <end position="75"/>
    </location>
</feature>